<keyword evidence="1" id="KW-0808">Transferase</keyword>
<dbReference type="PANTHER" id="PTHR12526:SF639">
    <property type="entry name" value="GLYCOSYL TRANSFERASE GROUP 1"/>
    <property type="match status" value="1"/>
</dbReference>
<dbReference type="GO" id="GO:0016757">
    <property type="term" value="F:glycosyltransferase activity"/>
    <property type="evidence" value="ECO:0007669"/>
    <property type="project" value="UniProtKB-KW"/>
</dbReference>
<proteinExistence type="predicted"/>
<dbReference type="EC" id="2.4.-.-" evidence="1"/>
<protein>
    <submittedName>
        <fullName evidence="1">Putative teichuronic acid biosynthesis glycosyltransferase TuaH</fullName>
        <ecNumber evidence="1">2.4.-.-</ecNumber>
    </submittedName>
</protein>
<dbReference type="PANTHER" id="PTHR12526">
    <property type="entry name" value="GLYCOSYLTRANSFERASE"/>
    <property type="match status" value="1"/>
</dbReference>
<name>A0A485M449_9ZZZZ</name>
<dbReference type="AlphaFoldDB" id="A0A485M449"/>
<dbReference type="Pfam" id="PF13692">
    <property type="entry name" value="Glyco_trans_1_4"/>
    <property type="match status" value="1"/>
</dbReference>
<evidence type="ECO:0000313" key="1">
    <source>
        <dbReference type="EMBL" id="VFU16997.1"/>
    </source>
</evidence>
<dbReference type="EMBL" id="CAADRN010000278">
    <property type="protein sequence ID" value="VFU16997.1"/>
    <property type="molecule type" value="Genomic_DNA"/>
</dbReference>
<keyword evidence="1" id="KW-0328">Glycosyltransferase</keyword>
<sequence>MKGESILCLAAANWSGMWARAQQFMTIFARQGNRVLYVDPPVTYLSPLKNPSLRGQAADRLRRVDERICVYTPPVILPFGNIYRSINRINQRILGAGMRRVYRQLGWEPTICWTYLPNTVDLRLRPDLFLVYDCADEHAAFPGLIRKETVVRMEQELFSRAGLSLTSARELFLRKKELAPDLQVVLNGADVEHFRSALDPGLTVPPELAPFPRPVIGYIGAVSPWLDQDFLAAAARTHPDWSVVIIGPVDTDTSALTGFPNIHLLGHRDYRQLPSYLKGFDATVIPFRVNELTRGVNPVKLYEYLAAGKPVVSSDLPEVRAFGEMVSLARTPGEFVQKLEEELAGDSPGKATARLEVARQHSWEARAGAVEKQIERRRGRGSRNSG</sequence>
<reference evidence="1" key="1">
    <citation type="submission" date="2019-03" db="EMBL/GenBank/DDBJ databases">
        <authorList>
            <person name="Hao L."/>
        </authorList>
    </citation>
    <scope>NUCLEOTIDE SEQUENCE</scope>
</reference>
<gene>
    <name evidence="1" type="primary">tuaH</name>
    <name evidence="1" type="ORF">SCFA_3490002</name>
</gene>
<dbReference type="SUPFAM" id="SSF53756">
    <property type="entry name" value="UDP-Glycosyltransferase/glycogen phosphorylase"/>
    <property type="match status" value="1"/>
</dbReference>
<dbReference type="Gene3D" id="3.40.50.2000">
    <property type="entry name" value="Glycogen Phosphorylase B"/>
    <property type="match status" value="1"/>
</dbReference>
<accession>A0A485M449</accession>
<organism evidence="1">
    <name type="scientific">anaerobic digester metagenome</name>
    <dbReference type="NCBI Taxonomy" id="1263854"/>
    <lineage>
        <taxon>unclassified sequences</taxon>
        <taxon>metagenomes</taxon>
        <taxon>ecological metagenomes</taxon>
    </lineage>
</organism>